<dbReference type="STRING" id="213810.RUM_04780"/>
<dbReference type="Proteomes" id="UP000007054">
    <property type="component" value="Chromosome"/>
</dbReference>
<accession>D4LAR3</accession>
<organism evidence="1 2">
    <name type="scientific">Ruminococcus champanellensis (strain DSM 18848 / JCM 17042 / KCTC 15320 / 18P13)</name>
    <dbReference type="NCBI Taxonomy" id="213810"/>
    <lineage>
        <taxon>Bacteria</taxon>
        <taxon>Bacillati</taxon>
        <taxon>Bacillota</taxon>
        <taxon>Clostridia</taxon>
        <taxon>Eubacteriales</taxon>
        <taxon>Oscillospiraceae</taxon>
        <taxon>Ruminococcus</taxon>
    </lineage>
</organism>
<dbReference type="RefSeq" id="WP_015557615.1">
    <property type="nucleotide sequence ID" value="NC_021039.1"/>
</dbReference>
<dbReference type="HOGENOM" id="CLU_100236_1_1_9"/>
<keyword evidence="2" id="KW-1185">Reference proteome</keyword>
<dbReference type="AlphaFoldDB" id="D4LAR3"/>
<reference evidence="1" key="2">
    <citation type="submission" date="2010-03" db="EMBL/GenBank/DDBJ databases">
        <authorList>
            <person name="Pajon A."/>
        </authorList>
    </citation>
    <scope>NUCLEOTIDE SEQUENCE</scope>
    <source>
        <strain evidence="1">Type strain: 18P13</strain>
    </source>
</reference>
<dbReference type="EMBL" id="FP929052">
    <property type="protein sequence ID" value="CBL16708.1"/>
    <property type="molecule type" value="Genomic_DNA"/>
</dbReference>
<proteinExistence type="predicted"/>
<dbReference type="GeneID" id="83155302"/>
<sequence length="151" mass="16948">MTFQLKQLFHREGDTLPVDYEIPPQALSQIRGYRFDQPVHVTGTFRNRAGIVTLDLTVDCVLTAECDRCLELFVRPYSFSFTHTVVLSVNRDNDEYIVAQDAQLDVDEVAVTDLLLQLPTKLLCREDCKGLCMHCGCNLNTSSCDCQGGLA</sequence>
<dbReference type="BioCyc" id="RCHA213810:RUM_RS02310-MONOMER"/>
<evidence type="ECO:0000313" key="1">
    <source>
        <dbReference type="EMBL" id="CBL16708.1"/>
    </source>
</evidence>
<dbReference type="Pfam" id="PF02620">
    <property type="entry name" value="YceD"/>
    <property type="match status" value="1"/>
</dbReference>
<name>D4LAR3_RUMC1</name>
<gene>
    <name evidence="1" type="ordered locus">RUM_04780</name>
</gene>
<protein>
    <submittedName>
        <fullName evidence="1">Predicted metal-binding, possibly nucleic acid-binding protein</fullName>
    </submittedName>
</protein>
<dbReference type="InterPro" id="IPR003772">
    <property type="entry name" value="YceD"/>
</dbReference>
<evidence type="ECO:0000313" key="2">
    <source>
        <dbReference type="Proteomes" id="UP000007054"/>
    </source>
</evidence>
<dbReference type="OrthoDB" id="9790372at2"/>
<dbReference type="KEGG" id="rch:RUM_04780"/>
<reference evidence="1" key="1">
    <citation type="submission" date="2010-03" db="EMBL/GenBank/DDBJ databases">
        <title>The genome sequence of Ruminococcus sp. 18P13.</title>
        <authorList>
            <consortium name="metaHIT consortium -- http://www.metahit.eu/"/>
            <person name="Pajon A."/>
            <person name="Turner K."/>
            <person name="Parkhill J."/>
            <person name="Bernalier A."/>
        </authorList>
    </citation>
    <scope>NUCLEOTIDE SEQUENCE [LARGE SCALE GENOMIC DNA]</scope>
    <source>
        <strain evidence="1">Type strain: 18P13</strain>
    </source>
</reference>
<dbReference type="PATRIC" id="fig|213810.4.peg.384"/>